<evidence type="ECO:0000313" key="2">
    <source>
        <dbReference type="Proteomes" id="UP001220256"/>
    </source>
</evidence>
<proteinExistence type="predicted"/>
<gene>
    <name evidence="1" type="ORF">N7505_012151</name>
</gene>
<organism evidence="1 2">
    <name type="scientific">Penicillium chrysogenum</name>
    <name type="common">Penicillium notatum</name>
    <dbReference type="NCBI Taxonomy" id="5076"/>
    <lineage>
        <taxon>Eukaryota</taxon>
        <taxon>Fungi</taxon>
        <taxon>Dikarya</taxon>
        <taxon>Ascomycota</taxon>
        <taxon>Pezizomycotina</taxon>
        <taxon>Eurotiomycetes</taxon>
        <taxon>Eurotiomycetidae</taxon>
        <taxon>Eurotiales</taxon>
        <taxon>Aspergillaceae</taxon>
        <taxon>Penicillium</taxon>
        <taxon>Penicillium chrysogenum species complex</taxon>
    </lineage>
</organism>
<dbReference type="EMBL" id="JAPVEB010000012">
    <property type="protein sequence ID" value="KAJ5253488.1"/>
    <property type="molecule type" value="Genomic_DNA"/>
</dbReference>
<name>A0ABQ8W2N1_PENCH</name>
<evidence type="ECO:0000313" key="1">
    <source>
        <dbReference type="EMBL" id="KAJ5253488.1"/>
    </source>
</evidence>
<sequence length="84" mass="9487">MCTNPGAAIHLLALDNHILAKCAKFWLSYQRVQPASMPLGACCFFFPHMRSCYYDKSLQYYPLSMCSGFSNLIKVSVACDHTMK</sequence>
<protein>
    <submittedName>
        <fullName evidence="1">Uncharacterized protein</fullName>
    </submittedName>
</protein>
<comment type="caution">
    <text evidence="1">The sequence shown here is derived from an EMBL/GenBank/DDBJ whole genome shotgun (WGS) entry which is preliminary data.</text>
</comment>
<reference evidence="1 2" key="1">
    <citation type="journal article" date="2023" name="IMA Fungus">
        <title>Comparative genomic study of the Penicillium genus elucidates a diverse pangenome and 15 lateral gene transfer events.</title>
        <authorList>
            <person name="Petersen C."/>
            <person name="Sorensen T."/>
            <person name="Nielsen M.R."/>
            <person name="Sondergaard T.E."/>
            <person name="Sorensen J.L."/>
            <person name="Fitzpatrick D.A."/>
            <person name="Frisvad J.C."/>
            <person name="Nielsen K.L."/>
        </authorList>
    </citation>
    <scope>NUCLEOTIDE SEQUENCE [LARGE SCALE GENOMIC DNA]</scope>
    <source>
        <strain evidence="1 2">IBT 3361</strain>
    </source>
</reference>
<dbReference type="Proteomes" id="UP001220256">
    <property type="component" value="Unassembled WGS sequence"/>
</dbReference>
<accession>A0ABQ8W2N1</accession>
<keyword evidence="2" id="KW-1185">Reference proteome</keyword>